<keyword evidence="2" id="KW-0808">Transferase</keyword>
<dbReference type="SMART" id="SM00387">
    <property type="entry name" value="HATPase_c"/>
    <property type="match status" value="1"/>
</dbReference>
<evidence type="ECO:0000313" key="9">
    <source>
        <dbReference type="EMBL" id="AJW29687.1"/>
    </source>
</evidence>
<dbReference type="GO" id="GO:0016020">
    <property type="term" value="C:membrane"/>
    <property type="evidence" value="ECO:0007669"/>
    <property type="project" value="InterPro"/>
</dbReference>
<evidence type="ECO:0000256" key="4">
    <source>
        <dbReference type="ARBA" id="ARBA00023012"/>
    </source>
</evidence>
<dbReference type="InterPro" id="IPR011712">
    <property type="entry name" value="Sig_transdc_His_kin_sub3_dim/P"/>
</dbReference>
<dbReference type="CDD" id="cd16917">
    <property type="entry name" value="HATPase_UhpB-NarQ-NarX-like"/>
    <property type="match status" value="1"/>
</dbReference>
<feature type="coiled-coil region" evidence="5">
    <location>
        <begin position="276"/>
        <end position="303"/>
    </location>
</feature>
<dbReference type="AlphaFoldDB" id="A0A0D4ZZJ8"/>
<name>A0A0D4ZZJ8_ENTAG</name>
<dbReference type="NCBIfam" id="TIGR00229">
    <property type="entry name" value="sensory_box"/>
    <property type="match status" value="2"/>
</dbReference>
<evidence type="ECO:0000256" key="3">
    <source>
        <dbReference type="ARBA" id="ARBA00022777"/>
    </source>
</evidence>
<dbReference type="InterPro" id="IPR035965">
    <property type="entry name" value="PAS-like_dom_sf"/>
</dbReference>
<accession>A0A0D4ZZJ8</accession>
<dbReference type="PROSITE" id="PS50113">
    <property type="entry name" value="PAC"/>
    <property type="match status" value="1"/>
</dbReference>
<dbReference type="SUPFAM" id="SSF55785">
    <property type="entry name" value="PYP-like sensor domain (PAS domain)"/>
    <property type="match status" value="2"/>
</dbReference>
<sequence length="511" mass="57855">MTIMPSERYSLRLDKSVEGIMLLQGVSDQKDNHKSNITSLSNIALNKIHDAIYLIDSQLHIKYVNEKACQLTGYSREAFSTLSFDIIDKELRDNDVFALWWKLSTRPEGIQFTSHHTGRDDVFPVEVSCSGYHQDGELHILCIVRDIHEIRRQKEQQQLREKQLHQVVENSPDLILRFDLQTRCLYANLAVRSGFDLRENDISRVPLTESVQRGGIGLSLFKLVSRTMVDEKVAEDELVVKHKGDKRTLHVRCVPEYDLHGELVSVLAVGRDITAIRETEEELRQLTHNLERAREAEKKQLARDIHDELGQHLTALRTGLSLLAMRKDQPVDAQQAKIQQLMVHLDSTIQVVRDVSTRLRPNVLNLGLIPALEWLRDQFIKNNGIRCILLAPDEHTVVLDEATLTAAFRVVQESLTNVVRHARASNVYIFVKLTPDALLIEVVDNGKGFHLNRVKKGTCGLHGIRERGRMLNGEATIDSTPGKGTRVKLKFPLSVSAKSVASCPKTGSINR</sequence>
<dbReference type="GO" id="GO:0000155">
    <property type="term" value="F:phosphorelay sensor kinase activity"/>
    <property type="evidence" value="ECO:0007669"/>
    <property type="project" value="InterPro"/>
</dbReference>
<dbReference type="InterPro" id="IPR050482">
    <property type="entry name" value="Sensor_HK_TwoCompSys"/>
</dbReference>
<dbReference type="EMBL" id="KM978040">
    <property type="protein sequence ID" value="AJW29687.1"/>
    <property type="molecule type" value="Genomic_DNA"/>
</dbReference>
<feature type="domain" description="Histidine kinase" evidence="6">
    <location>
        <begin position="304"/>
        <end position="495"/>
    </location>
</feature>
<evidence type="ECO:0000259" key="7">
    <source>
        <dbReference type="PROSITE" id="PS50112"/>
    </source>
</evidence>
<reference evidence="9" key="1">
    <citation type="submission" date="2014-10" db="EMBL/GenBank/DDBJ databases">
        <authorList>
            <person name="Robin F."/>
            <person name="Le Brun C."/>
        </authorList>
    </citation>
    <scope>NUCLEOTIDE SEQUENCE</scope>
    <source>
        <strain evidence="9">SP04022</strain>
    </source>
</reference>
<dbReference type="InterPro" id="IPR000014">
    <property type="entry name" value="PAS"/>
</dbReference>
<dbReference type="Pfam" id="PF07730">
    <property type="entry name" value="HisKA_3"/>
    <property type="match status" value="1"/>
</dbReference>
<keyword evidence="4" id="KW-0902">Two-component regulatory system</keyword>
<dbReference type="InterPro" id="IPR036890">
    <property type="entry name" value="HATPase_C_sf"/>
</dbReference>
<gene>
    <name evidence="9" type="primary">hrpX</name>
</gene>
<dbReference type="SMART" id="SM00091">
    <property type="entry name" value="PAS"/>
    <property type="match status" value="2"/>
</dbReference>
<dbReference type="SUPFAM" id="SSF55874">
    <property type="entry name" value="ATPase domain of HSP90 chaperone/DNA topoisomerase II/histidine kinase"/>
    <property type="match status" value="1"/>
</dbReference>
<proteinExistence type="predicted"/>
<keyword evidence="1" id="KW-0597">Phosphoprotein</keyword>
<dbReference type="Gene3D" id="3.30.450.20">
    <property type="entry name" value="PAS domain"/>
    <property type="match status" value="2"/>
</dbReference>
<dbReference type="Gene3D" id="1.20.5.1930">
    <property type="match status" value="1"/>
</dbReference>
<dbReference type="Pfam" id="PF08448">
    <property type="entry name" value="PAS_4"/>
    <property type="match status" value="1"/>
</dbReference>
<evidence type="ECO:0000256" key="1">
    <source>
        <dbReference type="ARBA" id="ARBA00022553"/>
    </source>
</evidence>
<keyword evidence="5" id="KW-0175">Coiled coil</keyword>
<dbReference type="Pfam" id="PF02518">
    <property type="entry name" value="HATPase_c"/>
    <property type="match status" value="1"/>
</dbReference>
<dbReference type="PANTHER" id="PTHR24421:SF59">
    <property type="entry name" value="OXYGEN SENSOR HISTIDINE KINASE NREB"/>
    <property type="match status" value="1"/>
</dbReference>
<dbReference type="GO" id="GO:0046983">
    <property type="term" value="F:protein dimerization activity"/>
    <property type="evidence" value="ECO:0007669"/>
    <property type="project" value="InterPro"/>
</dbReference>
<dbReference type="PROSITE" id="PS50112">
    <property type="entry name" value="PAS"/>
    <property type="match status" value="1"/>
</dbReference>
<dbReference type="Pfam" id="PF13426">
    <property type="entry name" value="PAS_9"/>
    <property type="match status" value="1"/>
</dbReference>
<dbReference type="Gene3D" id="3.30.565.10">
    <property type="entry name" value="Histidine kinase-like ATPase, C-terminal domain"/>
    <property type="match status" value="1"/>
</dbReference>
<evidence type="ECO:0000259" key="8">
    <source>
        <dbReference type="PROSITE" id="PS50113"/>
    </source>
</evidence>
<keyword evidence="3" id="KW-0418">Kinase</keyword>
<organism evidence="9">
    <name type="scientific">Enterobacter agglomerans</name>
    <name type="common">Erwinia herbicola</name>
    <name type="synonym">Pantoea agglomerans</name>
    <dbReference type="NCBI Taxonomy" id="549"/>
    <lineage>
        <taxon>Bacteria</taxon>
        <taxon>Pseudomonadati</taxon>
        <taxon>Pseudomonadota</taxon>
        <taxon>Gammaproteobacteria</taxon>
        <taxon>Enterobacterales</taxon>
        <taxon>Erwiniaceae</taxon>
        <taxon>Pantoea</taxon>
        <taxon>Pantoea agglomerans group</taxon>
    </lineage>
</organism>
<dbReference type="InterPro" id="IPR003594">
    <property type="entry name" value="HATPase_dom"/>
</dbReference>
<dbReference type="PROSITE" id="PS50109">
    <property type="entry name" value="HIS_KIN"/>
    <property type="match status" value="1"/>
</dbReference>
<evidence type="ECO:0000256" key="5">
    <source>
        <dbReference type="SAM" id="Coils"/>
    </source>
</evidence>
<evidence type="ECO:0000256" key="2">
    <source>
        <dbReference type="ARBA" id="ARBA00022679"/>
    </source>
</evidence>
<feature type="domain" description="PAS" evidence="7">
    <location>
        <begin position="44"/>
        <end position="77"/>
    </location>
</feature>
<feature type="domain" description="PAC" evidence="8">
    <location>
        <begin position="232"/>
        <end position="285"/>
    </location>
</feature>
<reference evidence="9" key="2">
    <citation type="journal article" date="2015" name="Mol. Genet. Genomics">
        <title>Inheritance of Pantoea type III secretion systems through both vertical and horizontal transfer.</title>
        <authorList>
            <person name="Kirzinger M.W."/>
            <person name="Butz C.J."/>
            <person name="Stavrinides J."/>
        </authorList>
    </citation>
    <scope>NUCLEOTIDE SEQUENCE</scope>
    <source>
        <strain evidence="9">SP04022</strain>
    </source>
</reference>
<protein>
    <submittedName>
        <fullName evidence="9">Type III secretion system protein</fullName>
    </submittedName>
</protein>
<dbReference type="PANTHER" id="PTHR24421">
    <property type="entry name" value="NITRATE/NITRITE SENSOR PROTEIN NARX-RELATED"/>
    <property type="match status" value="1"/>
</dbReference>
<dbReference type="CDD" id="cd00130">
    <property type="entry name" value="PAS"/>
    <property type="match status" value="2"/>
</dbReference>
<evidence type="ECO:0000259" key="6">
    <source>
        <dbReference type="PROSITE" id="PS50109"/>
    </source>
</evidence>
<dbReference type="InterPro" id="IPR000700">
    <property type="entry name" value="PAS-assoc_C"/>
</dbReference>
<dbReference type="InterPro" id="IPR005467">
    <property type="entry name" value="His_kinase_dom"/>
</dbReference>
<dbReference type="InterPro" id="IPR013656">
    <property type="entry name" value="PAS_4"/>
</dbReference>